<dbReference type="InterPro" id="IPR052775">
    <property type="entry name" value="IUN_hydrolase"/>
</dbReference>
<evidence type="ECO:0000259" key="2">
    <source>
        <dbReference type="Pfam" id="PF01156"/>
    </source>
</evidence>
<name>A0AAD8AC56_DIPPU</name>
<dbReference type="InterPro" id="IPR036452">
    <property type="entry name" value="Ribo_hydro-like"/>
</dbReference>
<protein>
    <recommendedName>
        <fullName evidence="2">Inosine/uridine-preferring nucleoside hydrolase domain-containing protein</fullName>
    </recommendedName>
</protein>
<reference evidence="3" key="2">
    <citation type="submission" date="2023-05" db="EMBL/GenBank/DDBJ databases">
        <authorList>
            <person name="Fouks B."/>
        </authorList>
    </citation>
    <scope>NUCLEOTIDE SEQUENCE</scope>
    <source>
        <strain evidence="3">Stay&amp;Tobe</strain>
        <tissue evidence="3">Testes</tissue>
    </source>
</reference>
<dbReference type="PANTHER" id="PTHR46190:SF1">
    <property type="entry name" value="SI:CH211-201H21.5"/>
    <property type="match status" value="1"/>
</dbReference>
<proteinExistence type="inferred from homology"/>
<dbReference type="Proteomes" id="UP001233999">
    <property type="component" value="Unassembled WGS sequence"/>
</dbReference>
<feature type="domain" description="Inosine/uridine-preferring nucleoside hydrolase" evidence="2">
    <location>
        <begin position="31"/>
        <end position="338"/>
    </location>
</feature>
<evidence type="ECO:0000256" key="1">
    <source>
        <dbReference type="ARBA" id="ARBA00009176"/>
    </source>
</evidence>
<dbReference type="PANTHER" id="PTHR46190">
    <property type="entry name" value="SI:CH211-201H21.5-RELATED"/>
    <property type="match status" value="1"/>
</dbReference>
<gene>
    <name evidence="3" type="ORF">L9F63_012587</name>
</gene>
<accession>A0AAD8AC56</accession>
<evidence type="ECO:0000313" key="3">
    <source>
        <dbReference type="EMBL" id="KAJ9596379.1"/>
    </source>
</evidence>
<dbReference type="EMBL" id="JASPKZ010001991">
    <property type="protein sequence ID" value="KAJ9596379.1"/>
    <property type="molecule type" value="Genomic_DNA"/>
</dbReference>
<reference evidence="3" key="1">
    <citation type="journal article" date="2023" name="IScience">
        <title>Live-bearing cockroach genome reveals convergent evolutionary mechanisms linked to viviparity in insects and beyond.</title>
        <authorList>
            <person name="Fouks B."/>
            <person name="Harrison M.C."/>
            <person name="Mikhailova A.A."/>
            <person name="Marchal E."/>
            <person name="English S."/>
            <person name="Carruthers M."/>
            <person name="Jennings E.C."/>
            <person name="Chiamaka E.L."/>
            <person name="Frigard R.A."/>
            <person name="Pippel M."/>
            <person name="Attardo G.M."/>
            <person name="Benoit J.B."/>
            <person name="Bornberg-Bauer E."/>
            <person name="Tobe S.S."/>
        </authorList>
    </citation>
    <scope>NUCLEOTIDE SEQUENCE</scope>
    <source>
        <strain evidence="3">Stay&amp;Tobe</strain>
    </source>
</reference>
<keyword evidence="4" id="KW-1185">Reference proteome</keyword>
<dbReference type="AlphaFoldDB" id="A0AAD8AC56"/>
<dbReference type="InterPro" id="IPR001910">
    <property type="entry name" value="Inosine/uridine_hydrolase_dom"/>
</dbReference>
<dbReference type="Gene3D" id="3.90.245.10">
    <property type="entry name" value="Ribonucleoside hydrolase-like"/>
    <property type="match status" value="1"/>
</dbReference>
<dbReference type="GO" id="GO:0016799">
    <property type="term" value="F:hydrolase activity, hydrolyzing N-glycosyl compounds"/>
    <property type="evidence" value="ECO:0007669"/>
    <property type="project" value="InterPro"/>
</dbReference>
<comment type="similarity">
    <text evidence="1">Belongs to the IUNH family.</text>
</comment>
<dbReference type="SUPFAM" id="SSF53590">
    <property type="entry name" value="Nucleoside hydrolase"/>
    <property type="match status" value="1"/>
</dbReference>
<comment type="caution">
    <text evidence="3">The sequence shown here is derived from an EMBL/GenBank/DDBJ whole genome shotgun (WGS) entry which is preliminary data.</text>
</comment>
<sequence length="347" mass="38325">MYQYFRLSTSEGSLESPEMDLRLPKLETGKLIIDTDAGVDDAVAIFLALGYEAKQRNTNLQVIAITCVFGNTNVDNVVANVLKVLKTANRLDIPVYKGASRPLLVTPSTNDYFGKDGLGDFVYPDPPNPTEYVRKEHAALALIQLVSQYPKQITLLCLGPLTNVALAIRLDPSFISKLKQIIILGGSTEGVGNTKPGIEFNFYVDPEANFIVFDSVNASVNPIVLFPWESVVKRNVIPMQWRTDVLGKISSPQICFLNLAERKQLQDEANKCWQSGDALIAGVTVNPSLVTQASPRYHAMPETQGTRSRGALFIDYSHVLENAPLNVVIIESIDVSRYKMMLKGYLT</sequence>
<dbReference type="CDD" id="cd02649">
    <property type="entry name" value="nuc_hydro_CeIAG"/>
    <property type="match status" value="1"/>
</dbReference>
<evidence type="ECO:0000313" key="4">
    <source>
        <dbReference type="Proteomes" id="UP001233999"/>
    </source>
</evidence>
<dbReference type="Pfam" id="PF01156">
    <property type="entry name" value="IU_nuc_hydro"/>
    <property type="match status" value="1"/>
</dbReference>
<organism evidence="3 4">
    <name type="scientific">Diploptera punctata</name>
    <name type="common">Pacific beetle cockroach</name>
    <dbReference type="NCBI Taxonomy" id="6984"/>
    <lineage>
        <taxon>Eukaryota</taxon>
        <taxon>Metazoa</taxon>
        <taxon>Ecdysozoa</taxon>
        <taxon>Arthropoda</taxon>
        <taxon>Hexapoda</taxon>
        <taxon>Insecta</taxon>
        <taxon>Pterygota</taxon>
        <taxon>Neoptera</taxon>
        <taxon>Polyneoptera</taxon>
        <taxon>Dictyoptera</taxon>
        <taxon>Blattodea</taxon>
        <taxon>Blaberoidea</taxon>
        <taxon>Blaberidae</taxon>
        <taxon>Diplopterinae</taxon>
        <taxon>Diploptera</taxon>
    </lineage>
</organism>